<dbReference type="InterPro" id="IPR058515">
    <property type="entry name" value="DUF8202"/>
</dbReference>
<comment type="cofactor">
    <cofactor evidence="1">
        <name>Ca(2+)</name>
        <dbReference type="ChEBI" id="CHEBI:29108"/>
    </cofactor>
</comment>
<dbReference type="RefSeq" id="WP_320556156.1">
    <property type="nucleotide sequence ID" value="NZ_JAXDAE010000010.1"/>
</dbReference>
<dbReference type="Pfam" id="PF13385">
    <property type="entry name" value="Laminin_G_3"/>
    <property type="match status" value="1"/>
</dbReference>
<name>A0ABU5EQ24_9FLAO</name>
<evidence type="ECO:0000256" key="4">
    <source>
        <dbReference type="ARBA" id="ARBA00022837"/>
    </source>
</evidence>
<evidence type="ECO:0000259" key="7">
    <source>
        <dbReference type="SMART" id="SM00560"/>
    </source>
</evidence>
<dbReference type="EMBL" id="JAXDAE010000010">
    <property type="protein sequence ID" value="MDY2587805.1"/>
    <property type="molecule type" value="Genomic_DNA"/>
</dbReference>
<dbReference type="InterPro" id="IPR026444">
    <property type="entry name" value="Secre_tail"/>
</dbReference>
<dbReference type="Pfam" id="PF18962">
    <property type="entry name" value="Por_Secre_tail"/>
    <property type="match status" value="1"/>
</dbReference>
<evidence type="ECO:0000256" key="3">
    <source>
        <dbReference type="ARBA" id="ARBA00022729"/>
    </source>
</evidence>
<keyword evidence="4" id="KW-0106">Calcium</keyword>
<dbReference type="PANTHER" id="PTHR19277:SF125">
    <property type="entry name" value="B6"/>
    <property type="match status" value="1"/>
</dbReference>
<sequence>MKTFTLTLKGHVLTLCLLMLTALVSAQDFNVQHIQDDIGNTGGTNTSFTAVSSTNSAFAIANNNRKVSAGPNTSTTNFNANDLSGARVLTNTNTLTYYRQAGSNAANMRFNTSIWEYIGAPGGNNEMIVRGRYAVNLNGTTNSVTQALSGISNANDCIPFITGIVTSKSSAGADSGTAIAYLENATTLRVQKGTNANNVTVYVTVVEFTGSNWTVLHGDSGSTGSITGSITLRNNSDGTGTATNVSAWNQAVIFSHHRGDTTDGANQAIEDNWPVMDPGSNNQTVDWTFSGTYGSNGTNRHFVHVLTNPNLNVTRFQNTSNTQGETTINIASAGLSSINEAFIVGSSTSTGSGTAYGRGWRNYYLNSTTQAAHWSHRNNNALSHEIQIVDLSALTAAPSYCTSNGNTTYQTGVTNVTFESINNSDGPAKDSAYEDFTATHIANVTQGGTETLSVSVNTDGNYTIHAYAWIDWNQDYDFNDPGESYDLGTAVNVASGTTSLSPLTINIPAGATIGTTRMRVSAKYNSDPTSCETGFDGEVEDYGITVSGASPQQEINITGNSNDIIDGDTTPQFADGTDFGNVDIAGGTRANTFTIENLGGINTLNLTGSSPYVAISGAHAADFSVTTIPSNAISAGSSTSFTITFNPSAVGLRTATLTIANNDSDENPYNFNIQGNGIIPPPCGSTVLHTANFESGLDGWTSGGVDASRVNNATWSYGGSYSLRVRDDDPTGSASSFDSPAFDLSNYDKVDFKFFFAPNSMESTYSGSTKSTFEDFMIEYSDDNGASWTTVQAYESGQIVYKNADFETSSSPIFYGRIVTLKSSDYSFPAATTSRFRIRCDASADDDEVYIDNVTITGVSYCTPTEGPGGVTSNLDLWLKADMVDGINENSDGSLVSEWYDNGKGNHASAMVSGLSPYYRNNTTRNFNFNPVIDFENDNNTANRDLTYIINDGSRHELTGTGGFNSTDMFVVIVPDPTITTSMIPLDTFTSSDPTVPNIQTEDVTGFGYGAFTNRLAGEYFTYCIGVTSGTSGGPGYGKADATGTNNYNKIGIINIRDNATVTEIDMFLNGNSIGNISNDIPDFSSITNTKYWLGRSQYWNGSFDGRIAEVITYSATNNDGDLTQARNRIQSYLAIKYGITLGVNGTSQDYVNSDGTVIWDQSANSGYNYDIAGIGRDDVSELNQKQSRSVNDATDGTGRIEGVITMGLTDIYDTNSENKNLNPTSFGDKEFLMWGSNGADLNLAASTITVNMSAGISPALTTNVSFTAMQRIWKVVESGGDIPRVKVRIPQNAIRNISPPGSYYMFISSTGVFDPTADYRVMTPDGNGNLETEYDFDGIKYITFGYAPQVEVVRSVYFDGTVDYIDMENTLDLDPTGFTISAWIKRDAADSGTKSIVSKRPTLFNQGFDFRISDTNRIQIYWVNGDGTQTLISNISIPDDEWHHVAVIYDGSTAYLYIDGVLNRSANRTPPVATTDSFLIAAAGKGTITQNFQGNIDEVRIWNTALTEDQLRFVMNQEIEDNAGQVMGKVLPTSITKHDIDAVPWSDLAGYYPMSVYTYTNTDDASGNGNQGALRNLDTVDRQTAPLPYESTQDGDWDTNSTWTNGNLQYMPGTTSIVDPSITVDWNIVRISHNITMDNGALPSGNNDNRKVLGLYVDANELTLDGDNASNAGNGLTVSHYLSLTGKIDLEGESQLIQEQGSDLLVAVNGELEKDQQGTADTFTYNYWSSPVGEIDTATNNYRYTVQDVMFDGINPVNFSGSGYNGAATNPIRIADYWIWKFANLTSDDYSAWQHVRRTGTIYAGEGFTMKGPDTGGILDDQNYVFLGKPNNGDITLTINNGNDYLVGNPYASALDADEFILDNPNTTGALQFWEHWGGGSHILQEYQGGYAVYNLSGGVPAPAPDPDVAQVGVGTKTPGRYVPVSQGFFVTGISNGNINFENDQRAFAKEGGTASVFMRTTGTNNQEEEIDDRMKFRIGYRASNTMHLQRELLLTIDESATEGVDWAFDAHLNEDQTDDFFWMIGDEKFIIQANDNASLTTVYPLGVKTSNDGISKFTINALENVPNDINIYLHDKTLNLYHDLRVSDYEIFLTEGEYLDRFEITFATESQLLGIDDEENNTLDVLYSNDKEKIILINPNLIDVRSIELFNMLGQSVQKIENISESGYSEYDVKNLSTGTYVIKLYTVSGSVSTKKVLVK</sequence>
<evidence type="ECO:0000256" key="1">
    <source>
        <dbReference type="ARBA" id="ARBA00001913"/>
    </source>
</evidence>
<dbReference type="SUPFAM" id="SSF49899">
    <property type="entry name" value="Concanavalin A-like lectins/glucanases"/>
    <property type="match status" value="1"/>
</dbReference>
<dbReference type="InterPro" id="IPR013320">
    <property type="entry name" value="ConA-like_dom_sf"/>
</dbReference>
<keyword evidence="5" id="KW-1015">Disulfide bond</keyword>
<evidence type="ECO:0000256" key="5">
    <source>
        <dbReference type="ARBA" id="ARBA00023157"/>
    </source>
</evidence>
<proteinExistence type="predicted"/>
<dbReference type="InterPro" id="IPR013783">
    <property type="entry name" value="Ig-like_fold"/>
</dbReference>
<dbReference type="InterPro" id="IPR045474">
    <property type="entry name" value="GEVED"/>
</dbReference>
<evidence type="ECO:0000256" key="6">
    <source>
        <dbReference type="SAM" id="SignalP"/>
    </source>
</evidence>
<dbReference type="Proteomes" id="UP001285855">
    <property type="component" value="Unassembled WGS sequence"/>
</dbReference>
<comment type="caution">
    <text evidence="8">The sequence shown here is derived from an EMBL/GenBank/DDBJ whole genome shotgun (WGS) entry which is preliminary data.</text>
</comment>
<evidence type="ECO:0000313" key="8">
    <source>
        <dbReference type="EMBL" id="MDY2587805.1"/>
    </source>
</evidence>
<dbReference type="NCBIfam" id="TIGR04183">
    <property type="entry name" value="Por_Secre_tail"/>
    <property type="match status" value="1"/>
</dbReference>
<gene>
    <name evidence="8" type="ORF">SNF14_10665</name>
</gene>
<evidence type="ECO:0000313" key="9">
    <source>
        <dbReference type="Proteomes" id="UP001285855"/>
    </source>
</evidence>
<dbReference type="Pfam" id="PF26628">
    <property type="entry name" value="DUF8202"/>
    <property type="match status" value="1"/>
</dbReference>
<dbReference type="Gene3D" id="2.60.40.10">
    <property type="entry name" value="Immunoglobulins"/>
    <property type="match status" value="1"/>
</dbReference>
<keyword evidence="3 6" id="KW-0732">Signal</keyword>
<dbReference type="InterPro" id="IPR051360">
    <property type="entry name" value="Neuronal_Pentraxin_Related"/>
</dbReference>
<dbReference type="NCBIfam" id="NF012200">
    <property type="entry name" value="choice_anch_D"/>
    <property type="match status" value="1"/>
</dbReference>
<accession>A0ABU5EQ24</accession>
<organism evidence="8 9">
    <name type="scientific">Winogradskyella aquimaris</name>
    <dbReference type="NCBI Taxonomy" id="864074"/>
    <lineage>
        <taxon>Bacteria</taxon>
        <taxon>Pseudomonadati</taxon>
        <taxon>Bacteroidota</taxon>
        <taxon>Flavobacteriia</taxon>
        <taxon>Flavobacteriales</taxon>
        <taxon>Flavobacteriaceae</taxon>
        <taxon>Winogradskyella</taxon>
    </lineage>
</organism>
<feature type="domain" description="LamG-like jellyroll fold" evidence="7">
    <location>
        <begin position="1377"/>
        <end position="1510"/>
    </location>
</feature>
<dbReference type="Gene3D" id="2.60.120.260">
    <property type="entry name" value="Galactose-binding domain-like"/>
    <property type="match status" value="1"/>
</dbReference>
<keyword evidence="2" id="KW-0479">Metal-binding</keyword>
<dbReference type="Gene3D" id="2.60.120.200">
    <property type="match status" value="1"/>
</dbReference>
<dbReference type="InterPro" id="IPR006558">
    <property type="entry name" value="LamG-like"/>
</dbReference>
<feature type="signal peptide" evidence="6">
    <location>
        <begin position="1"/>
        <end position="26"/>
    </location>
</feature>
<keyword evidence="9" id="KW-1185">Reference proteome</keyword>
<dbReference type="PANTHER" id="PTHR19277">
    <property type="entry name" value="PENTRAXIN"/>
    <property type="match status" value="1"/>
</dbReference>
<evidence type="ECO:0000256" key="2">
    <source>
        <dbReference type="ARBA" id="ARBA00022723"/>
    </source>
</evidence>
<reference evidence="8 9" key="1">
    <citation type="submission" date="2023-11" db="EMBL/GenBank/DDBJ databases">
        <title>Winogradskyella pelagius sp. nov., isolated from coastal sediment.</title>
        <authorList>
            <person name="Li F."/>
        </authorList>
    </citation>
    <scope>NUCLEOTIDE SEQUENCE [LARGE SCALE GENOMIC DNA]</scope>
    <source>
        <strain evidence="8 9">KCTC 23502</strain>
    </source>
</reference>
<dbReference type="SMART" id="SM00560">
    <property type="entry name" value="LamGL"/>
    <property type="match status" value="1"/>
</dbReference>
<feature type="chain" id="PRO_5045411758" evidence="6">
    <location>
        <begin position="27"/>
        <end position="2202"/>
    </location>
</feature>
<dbReference type="Pfam" id="PF20009">
    <property type="entry name" value="GEVED"/>
    <property type="match status" value="1"/>
</dbReference>
<protein>
    <submittedName>
        <fullName evidence="8">LamG-like jellyroll fold domain-containing protein</fullName>
    </submittedName>
</protein>